<dbReference type="InterPro" id="IPR005077">
    <property type="entry name" value="Peptidase_C11"/>
</dbReference>
<protein>
    <recommendedName>
        <fullName evidence="3">T9SS type A sorting domain-containing protein</fullName>
    </recommendedName>
</protein>
<dbReference type="PANTHER" id="PTHR37835:SF1">
    <property type="entry name" value="ALPHA-CLOSTRIPAIN"/>
    <property type="match status" value="1"/>
</dbReference>
<reference evidence="2" key="1">
    <citation type="journal article" date="2020" name="mSystems">
        <title>Genome- and Community-Level Interaction Insights into Carbon Utilization and Element Cycling Functions of Hydrothermarchaeota in Hydrothermal Sediment.</title>
        <authorList>
            <person name="Zhou Z."/>
            <person name="Liu Y."/>
            <person name="Xu W."/>
            <person name="Pan J."/>
            <person name="Luo Z.H."/>
            <person name="Li M."/>
        </authorList>
    </citation>
    <scope>NUCLEOTIDE SEQUENCE [LARGE SCALE GENOMIC DNA]</scope>
    <source>
        <strain evidence="2">SpSt-69</strain>
    </source>
</reference>
<dbReference type="AlphaFoldDB" id="A0A7V3ZWH2"/>
<feature type="chain" id="PRO_5030862754" description="T9SS type A sorting domain-containing protein" evidence="1">
    <location>
        <begin position="20"/>
        <end position="653"/>
    </location>
</feature>
<evidence type="ECO:0008006" key="3">
    <source>
        <dbReference type="Google" id="ProtNLM"/>
    </source>
</evidence>
<evidence type="ECO:0000313" key="2">
    <source>
        <dbReference type="EMBL" id="HGL16953.1"/>
    </source>
</evidence>
<dbReference type="EMBL" id="DTDJ01000012">
    <property type="protein sequence ID" value="HGL16953.1"/>
    <property type="molecule type" value="Genomic_DNA"/>
</dbReference>
<dbReference type="PANTHER" id="PTHR37835">
    <property type="entry name" value="ALPHA-CLOSTRIPAIN"/>
    <property type="match status" value="1"/>
</dbReference>
<keyword evidence="1" id="KW-0732">Signal</keyword>
<accession>A0A7V3ZWH2</accession>
<gene>
    <name evidence="2" type="ORF">ENU66_01235</name>
</gene>
<name>A0A7V3ZWH2_UNCW3</name>
<dbReference type="Gene3D" id="3.40.50.11970">
    <property type="match status" value="1"/>
</dbReference>
<feature type="signal peptide" evidence="1">
    <location>
        <begin position="1"/>
        <end position="19"/>
    </location>
</feature>
<organism evidence="2">
    <name type="scientific">candidate division WOR-3 bacterium</name>
    <dbReference type="NCBI Taxonomy" id="2052148"/>
    <lineage>
        <taxon>Bacteria</taxon>
        <taxon>Bacteria division WOR-3</taxon>
    </lineage>
</organism>
<dbReference type="Gene3D" id="2.60.40.4070">
    <property type="match status" value="1"/>
</dbReference>
<proteinExistence type="predicted"/>
<evidence type="ECO:0000256" key="1">
    <source>
        <dbReference type="SAM" id="SignalP"/>
    </source>
</evidence>
<comment type="caution">
    <text evidence="2">The sequence shown here is derived from an EMBL/GenBank/DDBJ whole genome shotgun (WGS) entry which is preliminary data.</text>
</comment>
<sequence>MLKRLAVVLGILIATGLMAQTTIISDNMTNFPTGWTTYSSSSSHKWTKVSSLYNSASYSVKNTSYATYGNNVDEYFYRSINLSGYTSATLTFYYWMDTEANYDFFEVWYYTGSWNRAWYKSGRYRYWQQASVSIPTNATYILFRFRSDGSVTDTGVYVDDIVLTATSNGGGGGGDTPTTKEWTIMVYLNADNDLETYGIRDINEMEYGGGSNQYRNVVVQIDRISGYDTSNGNWTTCRRYYITSDPNNSSTIVSTLIQDLGEVNMGDPNTLVNFAKWAIQNYPAKKYFLILWDHGDGWYKSEEDSPLFKGVSVDQSSSNAQINVYNGELANALSAIKSYLGRNIDIVGFDACLMGMIEVMDVVRNYANYFVGSEETEAADGWYYTGFLSTMNSNPTISPADLAKAVVNSAVGLSTLASVDLSKIGTLISNLNTFAQELINARNAGYGSTISNARNNAKAFYISDHRDLYMFANNIYNSTSLPSSLRNAAYNVMSAITNAVMNYKNSSSYSSCRGVAIYYPASSSSYNSNYNYLPIASSTKWDDFIKGATSVSPEPDNDNMVAEERVDGITFFEVVSNVVSGPVYFKYALSKPTRVSLKVFNSLGQLVDVLVSDYQEPGEYKVKVDSRLERGGVYYYQFSTDTETRSGKFIVTK</sequence>
<dbReference type="Pfam" id="PF03415">
    <property type="entry name" value="Peptidase_C11"/>
    <property type="match status" value="1"/>
</dbReference>